<accession>S5ZI95</accession>
<reference evidence="2 3" key="1">
    <citation type="journal article" date="2012" name="J. Bacteriol.">
        <title>Genome sequence of the model hyperthermophilic archaeon Thermococcus litoralis NS-C.</title>
        <authorList>
            <person name="Gardner A.F."/>
            <person name="Kumar S."/>
            <person name="Perler F.B."/>
        </authorList>
    </citation>
    <scope>NUCLEOTIDE SEQUENCE [LARGE SCALE GENOMIC DNA]</scope>
    <source>
        <strain evidence="3">ATCC 51850 / DSM 5473 / JCM 8560 / NS-C</strain>
    </source>
</reference>
<dbReference type="STRING" id="523849.OCC_13730"/>
<feature type="transmembrane region" description="Helical" evidence="1">
    <location>
        <begin position="6"/>
        <end position="23"/>
    </location>
</feature>
<dbReference type="PaxDb" id="523849-OCC_13730"/>
<keyword evidence="1" id="KW-0812">Transmembrane</keyword>
<dbReference type="Proteomes" id="UP000015502">
    <property type="component" value="Chromosome"/>
</dbReference>
<sequence>MNRSMVIDFLIFFYILIVFVLKHTKYKDHQLPLDTLWEIGVVAFILVWLLGR</sequence>
<keyword evidence="3" id="KW-1185">Reference proteome</keyword>
<feature type="transmembrane region" description="Helical" evidence="1">
    <location>
        <begin position="35"/>
        <end position="51"/>
    </location>
</feature>
<dbReference type="EMBL" id="CP006670">
    <property type="protein sequence ID" value="AGT34236.1"/>
    <property type="molecule type" value="Genomic_DNA"/>
</dbReference>
<dbReference type="KEGG" id="tlt:OCC_13730"/>
<protein>
    <recommendedName>
        <fullName evidence="4">TIGR00159 family protein</fullName>
    </recommendedName>
</protein>
<proteinExistence type="predicted"/>
<evidence type="ECO:0000256" key="1">
    <source>
        <dbReference type="SAM" id="Phobius"/>
    </source>
</evidence>
<evidence type="ECO:0000313" key="2">
    <source>
        <dbReference type="EMBL" id="AGT34236.1"/>
    </source>
</evidence>
<name>S5ZI95_THELN</name>
<gene>
    <name evidence="2" type="ORF">OCC_13730</name>
</gene>
<keyword evidence="1" id="KW-1133">Transmembrane helix</keyword>
<organism evidence="2 3">
    <name type="scientific">Thermococcus litoralis (strain ATCC 51850 / DSM 5473 / JCM 8560 / NS-C)</name>
    <dbReference type="NCBI Taxonomy" id="523849"/>
    <lineage>
        <taxon>Archaea</taxon>
        <taxon>Methanobacteriati</taxon>
        <taxon>Methanobacteriota</taxon>
        <taxon>Thermococci</taxon>
        <taxon>Thermococcales</taxon>
        <taxon>Thermococcaceae</taxon>
        <taxon>Thermococcus</taxon>
    </lineage>
</organism>
<dbReference type="HOGENOM" id="CLU_3075562_0_0_2"/>
<dbReference type="AlphaFoldDB" id="S5ZI95"/>
<evidence type="ECO:0008006" key="4">
    <source>
        <dbReference type="Google" id="ProtNLM"/>
    </source>
</evidence>
<evidence type="ECO:0000313" key="3">
    <source>
        <dbReference type="Proteomes" id="UP000015502"/>
    </source>
</evidence>
<keyword evidence="1" id="KW-0472">Membrane</keyword>